<reference evidence="3" key="1">
    <citation type="journal article" date="2013" name="Nature">
        <title>Pan genome of the phytoplankton Emiliania underpins its global distribution.</title>
        <authorList>
            <person name="Read B.A."/>
            <person name="Kegel J."/>
            <person name="Klute M.J."/>
            <person name="Kuo A."/>
            <person name="Lefebvre S.C."/>
            <person name="Maumus F."/>
            <person name="Mayer C."/>
            <person name="Miller J."/>
            <person name="Monier A."/>
            <person name="Salamov A."/>
            <person name="Young J."/>
            <person name="Aguilar M."/>
            <person name="Claverie J.M."/>
            <person name="Frickenhaus S."/>
            <person name="Gonzalez K."/>
            <person name="Herman E.K."/>
            <person name="Lin Y.C."/>
            <person name="Napier J."/>
            <person name="Ogata H."/>
            <person name="Sarno A.F."/>
            <person name="Shmutz J."/>
            <person name="Schroeder D."/>
            <person name="de Vargas C."/>
            <person name="Verret F."/>
            <person name="von Dassow P."/>
            <person name="Valentin K."/>
            <person name="Van de Peer Y."/>
            <person name="Wheeler G."/>
            <person name="Dacks J.B."/>
            <person name="Delwiche C.F."/>
            <person name="Dyhrman S.T."/>
            <person name="Glockner G."/>
            <person name="John U."/>
            <person name="Richards T."/>
            <person name="Worden A.Z."/>
            <person name="Zhang X."/>
            <person name="Grigoriev I.V."/>
            <person name="Allen A.E."/>
            <person name="Bidle K."/>
            <person name="Borodovsky M."/>
            <person name="Bowler C."/>
            <person name="Brownlee C."/>
            <person name="Cock J.M."/>
            <person name="Elias M."/>
            <person name="Gladyshev V.N."/>
            <person name="Groth M."/>
            <person name="Guda C."/>
            <person name="Hadaegh A."/>
            <person name="Iglesias-Rodriguez M.D."/>
            <person name="Jenkins J."/>
            <person name="Jones B.M."/>
            <person name="Lawson T."/>
            <person name="Leese F."/>
            <person name="Lindquist E."/>
            <person name="Lobanov A."/>
            <person name="Lomsadze A."/>
            <person name="Malik S.B."/>
            <person name="Marsh M.E."/>
            <person name="Mackinder L."/>
            <person name="Mock T."/>
            <person name="Mueller-Roeber B."/>
            <person name="Pagarete A."/>
            <person name="Parker M."/>
            <person name="Probert I."/>
            <person name="Quesneville H."/>
            <person name="Raines C."/>
            <person name="Rensing S.A."/>
            <person name="Riano-Pachon D.M."/>
            <person name="Richier S."/>
            <person name="Rokitta S."/>
            <person name="Shiraiwa Y."/>
            <person name="Soanes D.M."/>
            <person name="van der Giezen M."/>
            <person name="Wahlund T.M."/>
            <person name="Williams B."/>
            <person name="Wilson W."/>
            <person name="Wolfe G."/>
            <person name="Wurch L.L."/>
        </authorList>
    </citation>
    <scope>NUCLEOTIDE SEQUENCE</scope>
</reference>
<feature type="region of interest" description="Disordered" evidence="1">
    <location>
        <begin position="1"/>
        <end position="122"/>
    </location>
</feature>
<reference evidence="2" key="2">
    <citation type="submission" date="2024-10" db="UniProtKB">
        <authorList>
            <consortium name="EnsemblProtists"/>
        </authorList>
    </citation>
    <scope>IDENTIFICATION</scope>
</reference>
<evidence type="ECO:0000313" key="3">
    <source>
        <dbReference type="Proteomes" id="UP000013827"/>
    </source>
</evidence>
<dbReference type="RefSeq" id="XP_005765790.1">
    <property type="nucleotide sequence ID" value="XM_005765733.1"/>
</dbReference>
<dbReference type="GeneID" id="17259511"/>
<protein>
    <submittedName>
        <fullName evidence="2">Uncharacterized protein</fullName>
    </submittedName>
</protein>
<dbReference type="PaxDb" id="2903-EOD13361"/>
<feature type="compositionally biased region" description="Gly residues" evidence="1">
    <location>
        <begin position="95"/>
        <end position="122"/>
    </location>
</feature>
<keyword evidence="3" id="KW-1185">Reference proteome</keyword>
<organism evidence="2 3">
    <name type="scientific">Emiliania huxleyi (strain CCMP1516)</name>
    <dbReference type="NCBI Taxonomy" id="280463"/>
    <lineage>
        <taxon>Eukaryota</taxon>
        <taxon>Haptista</taxon>
        <taxon>Haptophyta</taxon>
        <taxon>Prymnesiophyceae</taxon>
        <taxon>Isochrysidales</taxon>
        <taxon>Noelaerhabdaceae</taxon>
        <taxon>Emiliania</taxon>
    </lineage>
</organism>
<accession>A0A0D3IQ26</accession>
<dbReference type="EnsemblProtists" id="EOD13361">
    <property type="protein sequence ID" value="EOD13361"/>
    <property type="gene ID" value="EMIHUDRAFT_470729"/>
</dbReference>
<dbReference type="Proteomes" id="UP000013827">
    <property type="component" value="Unassembled WGS sequence"/>
</dbReference>
<dbReference type="AlphaFoldDB" id="A0A0D3IQ26"/>
<feature type="compositionally biased region" description="Low complexity" evidence="1">
    <location>
        <begin position="55"/>
        <end position="72"/>
    </location>
</feature>
<name>A0A0D3IQ26_EMIH1</name>
<feature type="compositionally biased region" description="Basic and acidic residues" evidence="1">
    <location>
        <begin position="76"/>
        <end position="92"/>
    </location>
</feature>
<evidence type="ECO:0000256" key="1">
    <source>
        <dbReference type="SAM" id="MobiDB-lite"/>
    </source>
</evidence>
<dbReference type="HOGENOM" id="CLU_1444565_0_0_1"/>
<sequence length="188" mass="18937">AARSVARLSGAPPLAEATGDARGGGRAARARPCDGAPRQRQGRQEAQLVPAAQVAPLRPQPHAAQLPAAARANRPCADRLVRGPHRDGDHLGQADSGGRGGAGEDCVSGGGGDGDVGRLWPGGGRLHRGHRLQGRVSGGACRVLPVVLPLATSSGHLPATSAGAVPSAFGAGARDDHPVVYFVYTTLT</sequence>
<evidence type="ECO:0000313" key="2">
    <source>
        <dbReference type="EnsemblProtists" id="EOD13361"/>
    </source>
</evidence>
<dbReference type="KEGG" id="ehx:EMIHUDRAFT_470729"/>
<proteinExistence type="predicted"/>